<dbReference type="AlphaFoldDB" id="V5FWW9"/>
<feature type="chain" id="PRO_5004736427" evidence="1">
    <location>
        <begin position="22"/>
        <end position="177"/>
    </location>
</feature>
<dbReference type="HOGENOM" id="CLU_1517669_0_0_1"/>
<dbReference type="InParanoid" id="V5FWW9"/>
<dbReference type="eggNOG" id="ENOG502RNUY">
    <property type="taxonomic scope" value="Eukaryota"/>
</dbReference>
<accession>V5FWW9</accession>
<evidence type="ECO:0000313" key="3">
    <source>
        <dbReference type="Proteomes" id="UP000018001"/>
    </source>
</evidence>
<dbReference type="EMBL" id="BAUL01000168">
    <property type="protein sequence ID" value="GAD96568.1"/>
    <property type="molecule type" value="Genomic_DNA"/>
</dbReference>
<evidence type="ECO:0000256" key="1">
    <source>
        <dbReference type="SAM" id="SignalP"/>
    </source>
</evidence>
<organism evidence="2 3">
    <name type="scientific">Byssochlamys spectabilis (strain No. 5 / NBRC 109023)</name>
    <name type="common">Paecilomyces variotii</name>
    <dbReference type="NCBI Taxonomy" id="1356009"/>
    <lineage>
        <taxon>Eukaryota</taxon>
        <taxon>Fungi</taxon>
        <taxon>Dikarya</taxon>
        <taxon>Ascomycota</taxon>
        <taxon>Pezizomycotina</taxon>
        <taxon>Eurotiomycetes</taxon>
        <taxon>Eurotiomycetidae</taxon>
        <taxon>Eurotiales</taxon>
        <taxon>Thermoascaceae</taxon>
        <taxon>Paecilomyces</taxon>
    </lineage>
</organism>
<dbReference type="Proteomes" id="UP000018001">
    <property type="component" value="Unassembled WGS sequence"/>
</dbReference>
<keyword evidence="1" id="KW-0732">Signal</keyword>
<protein>
    <submittedName>
        <fullName evidence="2">Uncharacterized protein</fullName>
    </submittedName>
</protein>
<gene>
    <name evidence="2" type="ORF">PVAR5_5226</name>
</gene>
<dbReference type="OrthoDB" id="4503765at2759"/>
<reference evidence="3" key="1">
    <citation type="journal article" date="2014" name="Genome Announc.">
        <title>Draft genome sequence of the formaldehyde-resistant fungus Byssochlamys spectabilis No. 5 (anamorph Paecilomyces variotii No. 5) (NBRC109023).</title>
        <authorList>
            <person name="Oka T."/>
            <person name="Ekino K."/>
            <person name="Fukuda K."/>
            <person name="Nomura Y."/>
        </authorList>
    </citation>
    <scope>NUCLEOTIDE SEQUENCE [LARGE SCALE GENOMIC DNA]</scope>
    <source>
        <strain evidence="3">No. 5 / NBRC 109023</strain>
    </source>
</reference>
<sequence length="177" mass="19311">MHFSNLATLTTLLFTTQHVSALNGARVWTHFYPSCSTDGITPGYSSLMSPQADIRSGVCHEVPTPLSDDSKVSSVSIDAETLIAEAGTHCSVSVHEVPGCVDPPVVTASIKDGRAHSGCAERNFVTYSAVWVRLDCEQAKEELPRASSDGEGEFREEQVPRFVSRDSVVRRRMSYYA</sequence>
<proteinExistence type="predicted"/>
<name>V5FWW9_BYSSN</name>
<feature type="signal peptide" evidence="1">
    <location>
        <begin position="1"/>
        <end position="21"/>
    </location>
</feature>
<keyword evidence="3" id="KW-1185">Reference proteome</keyword>
<evidence type="ECO:0000313" key="2">
    <source>
        <dbReference type="EMBL" id="GAD96568.1"/>
    </source>
</evidence>
<comment type="caution">
    <text evidence="2">The sequence shown here is derived from an EMBL/GenBank/DDBJ whole genome shotgun (WGS) entry which is preliminary data.</text>
</comment>